<dbReference type="Proteomes" id="UP000032360">
    <property type="component" value="Unassembled WGS sequence"/>
</dbReference>
<name>A0A0D8HI51_9ACTN</name>
<accession>A0A0D8HI51</accession>
<dbReference type="InterPro" id="IPR029068">
    <property type="entry name" value="Glyas_Bleomycin-R_OHBP_Dase"/>
</dbReference>
<dbReference type="STRING" id="1280514.AXFE_17150"/>
<reference evidence="1 2" key="1">
    <citation type="submission" date="2015-01" db="EMBL/GenBank/DDBJ databases">
        <title>Draft genome of the acidophilic iron oxidizer Acidithrix ferrooxidans strain Py-F3.</title>
        <authorList>
            <person name="Poehlein A."/>
            <person name="Eisen S."/>
            <person name="Schloemann M."/>
            <person name="Johnson B.D."/>
            <person name="Daniel R."/>
            <person name="Muehling M."/>
        </authorList>
    </citation>
    <scope>NUCLEOTIDE SEQUENCE [LARGE SCALE GENOMIC DNA]</scope>
    <source>
        <strain evidence="1 2">Py-F3</strain>
    </source>
</reference>
<dbReference type="AlphaFoldDB" id="A0A0D8HI51"/>
<evidence type="ECO:0000313" key="1">
    <source>
        <dbReference type="EMBL" id="KJF17437.1"/>
    </source>
</evidence>
<gene>
    <name evidence="1" type="ORF">AXFE_17150</name>
</gene>
<organism evidence="1 2">
    <name type="scientific">Acidithrix ferrooxidans</name>
    <dbReference type="NCBI Taxonomy" id="1280514"/>
    <lineage>
        <taxon>Bacteria</taxon>
        <taxon>Bacillati</taxon>
        <taxon>Actinomycetota</taxon>
        <taxon>Acidimicrobiia</taxon>
        <taxon>Acidimicrobiales</taxon>
        <taxon>Acidimicrobiaceae</taxon>
        <taxon>Acidithrix</taxon>
    </lineage>
</organism>
<sequence length="51" mass="5909">MSDRTISGLDHVAILARDIEWHRRFFEEALAMKVTLVDGAEDIPSQLWIVR</sequence>
<keyword evidence="2" id="KW-1185">Reference proteome</keyword>
<proteinExistence type="predicted"/>
<dbReference type="RefSeq" id="WP_160291784.1">
    <property type="nucleotide sequence ID" value="NZ_JXYS01000042.1"/>
</dbReference>
<dbReference type="SUPFAM" id="SSF54593">
    <property type="entry name" value="Glyoxalase/Bleomycin resistance protein/Dihydroxybiphenyl dioxygenase"/>
    <property type="match status" value="1"/>
</dbReference>
<evidence type="ECO:0008006" key="3">
    <source>
        <dbReference type="Google" id="ProtNLM"/>
    </source>
</evidence>
<comment type="caution">
    <text evidence="1">The sequence shown here is derived from an EMBL/GenBank/DDBJ whole genome shotgun (WGS) entry which is preliminary data.</text>
</comment>
<dbReference type="EMBL" id="JXYS01000042">
    <property type="protein sequence ID" value="KJF17437.1"/>
    <property type="molecule type" value="Genomic_DNA"/>
</dbReference>
<protein>
    <recommendedName>
        <fullName evidence="3">Glyoxalase/bleomycin resistance protein/dioxygenase superfamily protein</fullName>
    </recommendedName>
</protein>
<evidence type="ECO:0000313" key="2">
    <source>
        <dbReference type="Proteomes" id="UP000032360"/>
    </source>
</evidence>
<dbReference type="OrthoDB" id="6874672at2"/>